<dbReference type="NCBIfam" id="NF007144">
    <property type="entry name" value="PRK09585.2-3"/>
    <property type="match status" value="1"/>
</dbReference>
<dbReference type="EMBL" id="JPRP01000001">
    <property type="protein sequence ID" value="KFF00266.1"/>
    <property type="molecule type" value="Genomic_DNA"/>
</dbReference>
<accession>A0A085Z752</accession>
<dbReference type="OrthoDB" id="9763949at2"/>
<organism evidence="1 2">
    <name type="scientific">Chryseobacterium formosense</name>
    <dbReference type="NCBI Taxonomy" id="236814"/>
    <lineage>
        <taxon>Bacteria</taxon>
        <taxon>Pseudomonadati</taxon>
        <taxon>Bacteroidota</taxon>
        <taxon>Flavobacteriia</taxon>
        <taxon>Flavobacteriales</taxon>
        <taxon>Weeksellaceae</taxon>
        <taxon>Chryseobacterium group</taxon>
        <taxon>Chryseobacterium</taxon>
    </lineage>
</organism>
<dbReference type="GO" id="GO:0009254">
    <property type="term" value="P:peptidoglycan turnover"/>
    <property type="evidence" value="ECO:0007669"/>
    <property type="project" value="InterPro"/>
</dbReference>
<proteinExistence type="predicted"/>
<dbReference type="GO" id="GO:0016773">
    <property type="term" value="F:phosphotransferase activity, alcohol group as acceptor"/>
    <property type="evidence" value="ECO:0007669"/>
    <property type="project" value="InterPro"/>
</dbReference>
<dbReference type="STRING" id="236814.IX39_06300"/>
<comment type="caution">
    <text evidence="1">The sequence shown here is derived from an EMBL/GenBank/DDBJ whole genome shotgun (WGS) entry which is preliminary data.</text>
</comment>
<sequence>MTVLKAIGLMSGTSLDGLDICFAQFWKENSKWNFKILKAETLPYPKDLEDQLRNSIYLSSQDLLALNSDYGFYLGKSVRNFIENNQLEKIDLIASHGHTVFHQPQRKFTLQIGDGRAIKTMTEIPVIYDFRSQDVLLGGNGAPLVPIGDEMLFSEYDACLNLGGFSNISFKINNKRIAFDIAPLNIVLNNLAQNFNQNYDENGDLARKGNINQDVLAKLNSLEFYNLPHPKSLGIEWCNENVYPLFSGIEALDVLATFTEHTAEQISKILNKNQLKKVLFTGGGTYNQYLIERIKIKTESEIIIPEKQIIDFKEALIFAFMGVLRWNDEINIIASATGSLQDHSSGIIS</sequence>
<dbReference type="GO" id="GO:0016301">
    <property type="term" value="F:kinase activity"/>
    <property type="evidence" value="ECO:0007669"/>
    <property type="project" value="UniProtKB-KW"/>
</dbReference>
<dbReference type="GO" id="GO:0005524">
    <property type="term" value="F:ATP binding"/>
    <property type="evidence" value="ECO:0007669"/>
    <property type="project" value="InterPro"/>
</dbReference>
<dbReference type="AlphaFoldDB" id="A0A085Z752"/>
<reference evidence="1 2" key="1">
    <citation type="submission" date="2014-07" db="EMBL/GenBank/DDBJ databases">
        <title>Genome of Chryseobacterium formosense LMG 24722.</title>
        <authorList>
            <person name="Pipes S.E."/>
            <person name="Stropko S.J."/>
            <person name="Newman J.D."/>
        </authorList>
    </citation>
    <scope>NUCLEOTIDE SEQUENCE [LARGE SCALE GENOMIC DNA]</scope>
    <source>
        <strain evidence="1 2">LMG 24722</strain>
    </source>
</reference>
<dbReference type="InterPro" id="IPR043129">
    <property type="entry name" value="ATPase_NBD"/>
</dbReference>
<name>A0A085Z752_9FLAO</name>
<dbReference type="eggNOG" id="COG2377">
    <property type="taxonomic scope" value="Bacteria"/>
</dbReference>
<keyword evidence="1" id="KW-0808">Transferase</keyword>
<dbReference type="Pfam" id="PF03702">
    <property type="entry name" value="AnmK"/>
    <property type="match status" value="1"/>
</dbReference>
<dbReference type="PANTHER" id="PTHR30605:SF0">
    <property type="entry name" value="ANHYDRO-N-ACETYLMURAMIC ACID KINASE"/>
    <property type="match status" value="1"/>
</dbReference>
<dbReference type="Gene3D" id="3.30.420.40">
    <property type="match status" value="2"/>
</dbReference>
<dbReference type="InterPro" id="IPR005338">
    <property type="entry name" value="Anhydro_N_Ac-Mur_kinase"/>
</dbReference>
<evidence type="ECO:0000313" key="1">
    <source>
        <dbReference type="EMBL" id="KFF00266.1"/>
    </source>
</evidence>
<dbReference type="PANTHER" id="PTHR30605">
    <property type="entry name" value="ANHYDRO-N-ACETYLMURAMIC ACID KINASE"/>
    <property type="match status" value="1"/>
</dbReference>
<keyword evidence="1" id="KW-0418">Kinase</keyword>
<keyword evidence="2" id="KW-1185">Reference proteome</keyword>
<gene>
    <name evidence="1" type="ORF">IX39_06300</name>
</gene>
<protein>
    <submittedName>
        <fullName evidence="1">Anhydro-N-acetylmuramic acid kinase</fullName>
    </submittedName>
</protein>
<dbReference type="GO" id="GO:0006040">
    <property type="term" value="P:amino sugar metabolic process"/>
    <property type="evidence" value="ECO:0007669"/>
    <property type="project" value="InterPro"/>
</dbReference>
<dbReference type="SUPFAM" id="SSF53067">
    <property type="entry name" value="Actin-like ATPase domain"/>
    <property type="match status" value="1"/>
</dbReference>
<evidence type="ECO:0000313" key="2">
    <source>
        <dbReference type="Proteomes" id="UP000028713"/>
    </source>
</evidence>
<dbReference type="Proteomes" id="UP000028713">
    <property type="component" value="Unassembled WGS sequence"/>
</dbReference>
<dbReference type="RefSeq" id="WP_034674364.1">
    <property type="nucleotide sequence ID" value="NZ_FPAP01000002.1"/>
</dbReference>